<proteinExistence type="inferred from homology"/>
<dbReference type="SUPFAM" id="SSF53649">
    <property type="entry name" value="Alkaline phosphatase-like"/>
    <property type="match status" value="1"/>
</dbReference>
<evidence type="ECO:0000313" key="5">
    <source>
        <dbReference type="Proteomes" id="UP000215214"/>
    </source>
</evidence>
<dbReference type="EMBL" id="LT899436">
    <property type="protein sequence ID" value="SNR14415.1"/>
    <property type="molecule type" value="Genomic_DNA"/>
</dbReference>
<keyword evidence="5" id="KW-1185">Reference proteome</keyword>
<comment type="similarity">
    <text evidence="1">Belongs to the sulfatase family.</text>
</comment>
<dbReference type="PANTHER" id="PTHR42693">
    <property type="entry name" value="ARYLSULFATASE FAMILY MEMBER"/>
    <property type="match status" value="1"/>
</dbReference>
<organism evidence="4 5">
    <name type="scientific">Tenacibaculum jejuense</name>
    <dbReference type="NCBI Taxonomy" id="584609"/>
    <lineage>
        <taxon>Bacteria</taxon>
        <taxon>Pseudomonadati</taxon>
        <taxon>Bacteroidota</taxon>
        <taxon>Flavobacteriia</taxon>
        <taxon>Flavobacteriales</taxon>
        <taxon>Flavobacteriaceae</taxon>
        <taxon>Tenacibaculum</taxon>
    </lineage>
</organism>
<dbReference type="InterPro" id="IPR050738">
    <property type="entry name" value="Sulfatase"/>
</dbReference>
<dbReference type="Pfam" id="PF00884">
    <property type="entry name" value="Sulfatase"/>
    <property type="match status" value="1"/>
</dbReference>
<accession>A0A238U5U6</accession>
<dbReference type="PANTHER" id="PTHR42693:SF53">
    <property type="entry name" value="ENDO-4-O-SULFATASE"/>
    <property type="match status" value="1"/>
</dbReference>
<feature type="domain" description="Sulfatase N-terminal" evidence="3">
    <location>
        <begin position="12"/>
        <end position="259"/>
    </location>
</feature>
<protein>
    <submittedName>
        <fullName evidence="4">Putative hydrolase</fullName>
    </submittedName>
</protein>
<gene>
    <name evidence="4" type="ORF">TJEJU_0636</name>
</gene>
<dbReference type="GO" id="GO:0004065">
    <property type="term" value="F:arylsulfatase activity"/>
    <property type="evidence" value="ECO:0007669"/>
    <property type="project" value="TreeGrafter"/>
</dbReference>
<dbReference type="OrthoDB" id="9803751at2"/>
<dbReference type="InterPro" id="IPR000917">
    <property type="entry name" value="Sulfatase_N"/>
</dbReference>
<dbReference type="KEGG" id="tje:TJEJU_0636"/>
<dbReference type="RefSeq" id="WP_095069352.1">
    <property type="nucleotide sequence ID" value="NZ_LT899436.1"/>
</dbReference>
<evidence type="ECO:0000256" key="1">
    <source>
        <dbReference type="ARBA" id="ARBA00008779"/>
    </source>
</evidence>
<evidence type="ECO:0000313" key="4">
    <source>
        <dbReference type="EMBL" id="SNR14415.1"/>
    </source>
</evidence>
<name>A0A238U5U6_9FLAO</name>
<evidence type="ECO:0000256" key="2">
    <source>
        <dbReference type="ARBA" id="ARBA00022801"/>
    </source>
</evidence>
<evidence type="ECO:0000259" key="3">
    <source>
        <dbReference type="Pfam" id="PF00884"/>
    </source>
</evidence>
<sequence>MNLNNLIPDYDIIFITLDSLRYDVSQELFLKNKLPNFSKWLPNSGWEKRYTPASFTYPAHLAFFSGFLPTKIGQQITPRLFTSSFEGSESTNQNTFVFKESNFIEALANKGYETVCIGGVGFFNKKNAIGNVLPGMFQHSEWTNQLGVTEKNSTYFQFKTAEKYLQNRDPLCLFINISATHQPTHFYVDGKEKDDIETHAAALQYVDSQLPILQQALIERNTNKLIIVCSDHGTAYGEHDHWGHRNAHETVMTVPYLQYLSKC</sequence>
<dbReference type="InterPro" id="IPR047838">
    <property type="entry name" value="STM4013-like"/>
</dbReference>
<dbReference type="Proteomes" id="UP000215214">
    <property type="component" value="Chromosome TJEJU"/>
</dbReference>
<dbReference type="Gene3D" id="3.40.720.10">
    <property type="entry name" value="Alkaline Phosphatase, subunit A"/>
    <property type="match status" value="1"/>
</dbReference>
<keyword evidence="2 4" id="KW-0378">Hydrolase</keyword>
<dbReference type="AlphaFoldDB" id="A0A238U5U6"/>
<dbReference type="NCBIfam" id="NF038075">
    <property type="entry name" value="fam_STM4013"/>
    <property type="match status" value="1"/>
</dbReference>
<dbReference type="InterPro" id="IPR017850">
    <property type="entry name" value="Alkaline_phosphatase_core_sf"/>
</dbReference>
<reference evidence="4 5" key="1">
    <citation type="submission" date="2017-07" db="EMBL/GenBank/DDBJ databases">
        <authorList>
            <person name="Sun Z.S."/>
            <person name="Albrecht U."/>
            <person name="Echele G."/>
            <person name="Lee C.C."/>
        </authorList>
    </citation>
    <scope>NUCLEOTIDE SEQUENCE [LARGE SCALE GENOMIC DNA]</scope>
    <source>
        <strain evidence="5">type strain: KCTC 22618</strain>
    </source>
</reference>